<reference evidence="3" key="2">
    <citation type="submission" date="2019-02" db="EMBL/GenBank/DDBJ databases">
        <title>Opniocepnalus argus Var Kimnra genome.</title>
        <authorList>
            <person name="Zhou C."/>
            <person name="Xiao S."/>
        </authorList>
    </citation>
    <scope>NUCLEOTIDE SEQUENCE [LARGE SCALE GENOMIC DNA]</scope>
</reference>
<sequence length="52" mass="5827">MLKVSPLGGANVGVFFFLVFYPQNFISVERARWQQLISLDRLPSAGELVNSN</sequence>
<keyword evidence="3" id="KW-1185">Reference proteome</keyword>
<feature type="transmembrane region" description="Helical" evidence="1">
    <location>
        <begin position="6"/>
        <end position="26"/>
    </location>
</feature>
<evidence type="ECO:0000256" key="1">
    <source>
        <dbReference type="SAM" id="Phobius"/>
    </source>
</evidence>
<keyword evidence="1" id="KW-1133">Transmembrane helix</keyword>
<keyword evidence="1" id="KW-0472">Membrane</keyword>
<dbReference type="AlphaFoldDB" id="A0A6G1QA45"/>
<evidence type="ECO:0000313" key="2">
    <source>
        <dbReference type="EMBL" id="KAF3699511.1"/>
    </source>
</evidence>
<dbReference type="Proteomes" id="UP000503349">
    <property type="component" value="Chromosome 14"/>
</dbReference>
<evidence type="ECO:0000313" key="3">
    <source>
        <dbReference type="Proteomes" id="UP000503349"/>
    </source>
</evidence>
<gene>
    <name evidence="2" type="ORF">EXN66_Car015198</name>
</gene>
<keyword evidence="1" id="KW-0812">Transmembrane</keyword>
<organism evidence="2 3">
    <name type="scientific">Channa argus</name>
    <name type="common">Northern snakehead</name>
    <name type="synonym">Ophicephalus argus</name>
    <dbReference type="NCBI Taxonomy" id="215402"/>
    <lineage>
        <taxon>Eukaryota</taxon>
        <taxon>Metazoa</taxon>
        <taxon>Chordata</taxon>
        <taxon>Craniata</taxon>
        <taxon>Vertebrata</taxon>
        <taxon>Euteleostomi</taxon>
        <taxon>Actinopterygii</taxon>
        <taxon>Neopterygii</taxon>
        <taxon>Teleostei</taxon>
        <taxon>Neoteleostei</taxon>
        <taxon>Acanthomorphata</taxon>
        <taxon>Anabantaria</taxon>
        <taxon>Anabantiformes</taxon>
        <taxon>Channoidei</taxon>
        <taxon>Channidae</taxon>
        <taxon>Channa</taxon>
    </lineage>
</organism>
<name>A0A6G1QA45_CHAAH</name>
<reference evidence="2 3" key="1">
    <citation type="submission" date="2019-02" db="EMBL/GenBank/DDBJ databases">
        <title>Opniocepnalus argus genome.</title>
        <authorList>
            <person name="Zhou C."/>
            <person name="Xiao S."/>
        </authorList>
    </citation>
    <scope>NUCLEOTIDE SEQUENCE [LARGE SCALE GENOMIC DNA]</scope>
    <source>
        <strain evidence="2">OARG1902GOOAL</strain>
        <tissue evidence="2">Muscle</tissue>
    </source>
</reference>
<accession>A0A6G1QA45</accession>
<dbReference type="EMBL" id="CM015725">
    <property type="protein sequence ID" value="KAF3699511.1"/>
    <property type="molecule type" value="Genomic_DNA"/>
</dbReference>
<proteinExistence type="predicted"/>
<protein>
    <submittedName>
        <fullName evidence="2">Uncharacterized protein</fullName>
    </submittedName>
</protein>